<dbReference type="InterPro" id="IPR029765">
    <property type="entry name" value="Mev_diP_decarb"/>
</dbReference>
<keyword evidence="4" id="KW-0547">Nucleotide-binding</keyword>
<name>A0ABZ2MAG9_9BACT</name>
<gene>
    <name evidence="10" type="primary">mvaD</name>
    <name evidence="10" type="ORF">LZC94_19955</name>
</gene>
<dbReference type="InterPro" id="IPR014721">
    <property type="entry name" value="Ribsml_uS5_D2-typ_fold_subgr"/>
</dbReference>
<evidence type="ECO:0000313" key="10">
    <source>
        <dbReference type="EMBL" id="WXB19490.1"/>
    </source>
</evidence>
<dbReference type="EMBL" id="CP089984">
    <property type="protein sequence ID" value="WXB19490.1"/>
    <property type="molecule type" value="Genomic_DNA"/>
</dbReference>
<evidence type="ECO:0000259" key="9">
    <source>
        <dbReference type="Pfam" id="PF22700"/>
    </source>
</evidence>
<evidence type="ECO:0000313" key="11">
    <source>
        <dbReference type="Proteomes" id="UP001370348"/>
    </source>
</evidence>
<keyword evidence="5" id="KW-0067">ATP-binding</keyword>
<feature type="domain" description="Diphosphomevalonate decarboxylase-like N-terminal" evidence="9">
    <location>
        <begin position="7"/>
        <end position="157"/>
    </location>
</feature>
<dbReference type="PANTHER" id="PTHR10977">
    <property type="entry name" value="DIPHOSPHOMEVALONATE DECARBOXYLASE"/>
    <property type="match status" value="1"/>
</dbReference>
<keyword evidence="3" id="KW-0444">Lipid biosynthesis</keyword>
<keyword evidence="11" id="KW-1185">Reference proteome</keyword>
<sequence>MYALAEARANIALVKYWGKSDLARNLPAVPSLSLTVDALTTRTSVHFDPARNADAVWIDRKPADPRAQERVSRHLDRVLPGRMFAEVRSSNDFPTAAGLASSASAFAALTLAASAAAGAAHDGTKLSILARQASGSAARSIFGGLVLLGVGTPGQTDSSFATPIASERDWPDLRLVIGIGIEGPKEIGSTDGMTRSEASPYYASWTASAPAEIPRAVEAIERRDLAALGAVAERSALRMHACAMASDPGVVYLRGPTVEGLHVIQKLRTRGFHAWFTCDAGPHPKALTTPADAEYVARALAEVPGIRRTIIAAPGAGALLLDGQRMASAGFTNETRSL</sequence>
<dbReference type="InterPro" id="IPR041431">
    <property type="entry name" value="Mvd1_C"/>
</dbReference>
<dbReference type="PANTHER" id="PTHR10977:SF3">
    <property type="entry name" value="DIPHOSPHOMEVALONATE DECARBOXYLASE"/>
    <property type="match status" value="1"/>
</dbReference>
<dbReference type="SUPFAM" id="SSF55060">
    <property type="entry name" value="GHMP Kinase, C-terminal domain"/>
    <property type="match status" value="1"/>
</dbReference>
<evidence type="ECO:0000256" key="1">
    <source>
        <dbReference type="ARBA" id="ARBA00008831"/>
    </source>
</evidence>
<reference evidence="10 11" key="1">
    <citation type="submission" date="2021-12" db="EMBL/GenBank/DDBJ databases">
        <title>Discovery of the Pendulisporaceae a myxobacterial family with distinct sporulation behavior and unique specialized metabolism.</title>
        <authorList>
            <person name="Garcia R."/>
            <person name="Popoff A."/>
            <person name="Bader C.D."/>
            <person name="Loehr J."/>
            <person name="Walesch S."/>
            <person name="Walt C."/>
            <person name="Boldt J."/>
            <person name="Bunk B."/>
            <person name="Haeckl F.J.F.P.J."/>
            <person name="Gunesch A.P."/>
            <person name="Birkelbach J."/>
            <person name="Nuebel U."/>
            <person name="Pietschmann T."/>
            <person name="Bach T."/>
            <person name="Mueller R."/>
        </authorList>
    </citation>
    <scope>NUCLEOTIDE SEQUENCE [LARGE SCALE GENOMIC DNA]</scope>
    <source>
        <strain evidence="10 11">MSr11954</strain>
    </source>
</reference>
<protein>
    <recommendedName>
        <fullName evidence="2">diphosphomevalonate decarboxylase</fullName>
        <ecNumber evidence="2">4.1.1.33</ecNumber>
    </recommendedName>
</protein>
<proteinExistence type="inferred from homology"/>
<evidence type="ECO:0000256" key="6">
    <source>
        <dbReference type="ARBA" id="ARBA00023098"/>
    </source>
</evidence>
<evidence type="ECO:0000259" key="8">
    <source>
        <dbReference type="Pfam" id="PF18376"/>
    </source>
</evidence>
<feature type="domain" description="Mvd1 C-terminal" evidence="8">
    <location>
        <begin position="178"/>
        <end position="302"/>
    </location>
</feature>
<accession>A0ABZ2MAG9</accession>
<dbReference type="Proteomes" id="UP001370348">
    <property type="component" value="Chromosome"/>
</dbReference>
<dbReference type="Gene3D" id="3.30.230.10">
    <property type="match status" value="1"/>
</dbReference>
<evidence type="ECO:0000256" key="5">
    <source>
        <dbReference type="ARBA" id="ARBA00022840"/>
    </source>
</evidence>
<organism evidence="10 11">
    <name type="scientific">Pendulispora albinea</name>
    <dbReference type="NCBI Taxonomy" id="2741071"/>
    <lineage>
        <taxon>Bacteria</taxon>
        <taxon>Pseudomonadati</taxon>
        <taxon>Myxococcota</taxon>
        <taxon>Myxococcia</taxon>
        <taxon>Myxococcales</taxon>
        <taxon>Sorangiineae</taxon>
        <taxon>Pendulisporaceae</taxon>
        <taxon>Pendulispora</taxon>
    </lineage>
</organism>
<evidence type="ECO:0000256" key="4">
    <source>
        <dbReference type="ARBA" id="ARBA00022741"/>
    </source>
</evidence>
<comment type="similarity">
    <text evidence="1">Belongs to the diphosphomevalonate decarboxylase family.</text>
</comment>
<dbReference type="NCBIfam" id="TIGR01240">
    <property type="entry name" value="mevDPdecarb"/>
    <property type="match status" value="1"/>
</dbReference>
<evidence type="ECO:0000256" key="7">
    <source>
        <dbReference type="ARBA" id="ARBA00023239"/>
    </source>
</evidence>
<evidence type="ECO:0000256" key="2">
    <source>
        <dbReference type="ARBA" id="ARBA00012296"/>
    </source>
</evidence>
<dbReference type="PIRSF" id="PIRSF015950">
    <property type="entry name" value="Mev_P_decrbx"/>
    <property type="match status" value="1"/>
</dbReference>
<dbReference type="InterPro" id="IPR020568">
    <property type="entry name" value="Ribosomal_Su5_D2-typ_SF"/>
</dbReference>
<dbReference type="EC" id="4.1.1.33" evidence="2"/>
<dbReference type="RefSeq" id="WP_394829105.1">
    <property type="nucleotide sequence ID" value="NZ_CP089984.1"/>
</dbReference>
<keyword evidence="6" id="KW-0443">Lipid metabolism</keyword>
<dbReference type="GO" id="GO:0004163">
    <property type="term" value="F:diphosphomevalonate decarboxylase activity"/>
    <property type="evidence" value="ECO:0007669"/>
    <property type="project" value="UniProtKB-EC"/>
</dbReference>
<dbReference type="InterPro" id="IPR053859">
    <property type="entry name" value="MVD-like_N"/>
</dbReference>
<dbReference type="InterPro" id="IPR036554">
    <property type="entry name" value="GHMP_kinase_C_sf"/>
</dbReference>
<evidence type="ECO:0000256" key="3">
    <source>
        <dbReference type="ARBA" id="ARBA00022516"/>
    </source>
</evidence>
<dbReference type="Pfam" id="PF18376">
    <property type="entry name" value="MDD_C"/>
    <property type="match status" value="1"/>
</dbReference>
<dbReference type="Pfam" id="PF22700">
    <property type="entry name" value="MVD-like_N"/>
    <property type="match status" value="1"/>
</dbReference>
<dbReference type="SUPFAM" id="SSF54211">
    <property type="entry name" value="Ribosomal protein S5 domain 2-like"/>
    <property type="match status" value="1"/>
</dbReference>
<dbReference type="InterPro" id="IPR005935">
    <property type="entry name" value="Mev_decarb"/>
</dbReference>
<dbReference type="Gene3D" id="3.30.70.890">
    <property type="entry name" value="GHMP kinase, C-terminal domain"/>
    <property type="match status" value="1"/>
</dbReference>
<keyword evidence="7 10" id="KW-0456">Lyase</keyword>